<comment type="caution">
    <text evidence="2">The sequence shown here is derived from an EMBL/GenBank/DDBJ whole genome shotgun (WGS) entry which is preliminary data.</text>
</comment>
<dbReference type="AlphaFoldDB" id="A0A8H6JXD3"/>
<accession>A0A8H6JXD3</accession>
<dbReference type="Proteomes" id="UP000654918">
    <property type="component" value="Unassembled WGS sequence"/>
</dbReference>
<gene>
    <name evidence="2" type="ORF">CPLU01_12557</name>
</gene>
<evidence type="ECO:0000313" key="3">
    <source>
        <dbReference type="Proteomes" id="UP000654918"/>
    </source>
</evidence>
<evidence type="ECO:0008006" key="4">
    <source>
        <dbReference type="Google" id="ProtNLM"/>
    </source>
</evidence>
<evidence type="ECO:0000313" key="2">
    <source>
        <dbReference type="EMBL" id="KAF6821199.1"/>
    </source>
</evidence>
<keyword evidence="3" id="KW-1185">Reference proteome</keyword>
<reference evidence="2" key="1">
    <citation type="journal article" date="2020" name="Phytopathology">
        <title>Genome Sequence Resources of Colletotrichum truncatum, C. plurivorum, C. musicola, and C. sojae: Four Species Pathogenic to Soybean (Glycine max).</title>
        <authorList>
            <person name="Rogerio F."/>
            <person name="Boufleur T.R."/>
            <person name="Ciampi-Guillardi M."/>
            <person name="Sukno S.A."/>
            <person name="Thon M.R."/>
            <person name="Massola Junior N.S."/>
            <person name="Baroncelli R."/>
        </authorList>
    </citation>
    <scope>NUCLEOTIDE SEQUENCE</scope>
    <source>
        <strain evidence="2">LFN00145</strain>
    </source>
</reference>
<sequence length="442" mass="50622">GPSRKPAVRPRWTSQTPPLQSSLSTQLLPELVARVLYHADPADHLNFALTCKRLADCSQYALRRHRDAYAKYGLCSDISPETVPALLRLVTRDPIVAWHIRSFEVWGARRSWANWKHFGYMHRRNRYQINPEDHEWNYGGYEPPVEDTEDGERAFDISTWDERVDHYFKRHELEGLMSYMQEAIGFSPSQAARAWEEIQQVVVVVVFNAMAAKGLALAADLPKGCSSLEHVFFDESQLRKDGAYHCFVAAPRSLVTFAARGGLIHDRRQWVSSAAKYQSKTLEAMMFYETEDANDEGVYTAGLHKHFEKLRCFHFHVAKVEEAMKDPNFPGSDMRQAVAFLVQWLRDELPRSAEAIIFDCQWNPNGLEVDWNVIQLFDIVFASLVESGTPHNIKVAYFDRPLAYSSRGSYFPNSFEAGLRHGVNIHIQGSEHETTNEVSNRV</sequence>
<evidence type="ECO:0000256" key="1">
    <source>
        <dbReference type="SAM" id="MobiDB-lite"/>
    </source>
</evidence>
<dbReference type="EMBL" id="WIGO01000262">
    <property type="protein sequence ID" value="KAF6821199.1"/>
    <property type="molecule type" value="Genomic_DNA"/>
</dbReference>
<feature type="region of interest" description="Disordered" evidence="1">
    <location>
        <begin position="1"/>
        <end position="21"/>
    </location>
</feature>
<name>A0A8H6JXD3_9PEZI</name>
<organism evidence="2 3">
    <name type="scientific">Colletotrichum plurivorum</name>
    <dbReference type="NCBI Taxonomy" id="2175906"/>
    <lineage>
        <taxon>Eukaryota</taxon>
        <taxon>Fungi</taxon>
        <taxon>Dikarya</taxon>
        <taxon>Ascomycota</taxon>
        <taxon>Pezizomycotina</taxon>
        <taxon>Sordariomycetes</taxon>
        <taxon>Hypocreomycetidae</taxon>
        <taxon>Glomerellales</taxon>
        <taxon>Glomerellaceae</taxon>
        <taxon>Colletotrichum</taxon>
        <taxon>Colletotrichum orchidearum species complex</taxon>
    </lineage>
</organism>
<proteinExistence type="predicted"/>
<protein>
    <recommendedName>
        <fullName evidence="4">F-box domain-containing protein</fullName>
    </recommendedName>
</protein>
<feature type="non-terminal residue" evidence="2">
    <location>
        <position position="1"/>
    </location>
</feature>